<sequence>MSTTSILKKLLIMKTDNLFEKGAIEKIKSLAEKIKIAMILTNLKERPISVNPMTTKKVDETGAIWFLSQLKSEHNVNIQLDSKVQLIYSDPN</sequence>
<comment type="caution">
    <text evidence="2">The sequence shown here is derived from an EMBL/GenBank/DDBJ whole genome shotgun (WGS) entry which is preliminary data.</text>
</comment>
<organism evidence="2 3">
    <name type="scientific">Planktosalinus lacus</name>
    <dbReference type="NCBI Taxonomy" id="1526573"/>
    <lineage>
        <taxon>Bacteria</taxon>
        <taxon>Pseudomonadati</taxon>
        <taxon>Bacteroidota</taxon>
        <taxon>Flavobacteriia</taxon>
        <taxon>Flavobacteriales</taxon>
        <taxon>Flavobacteriaceae</taxon>
        <taxon>Planktosalinus</taxon>
    </lineage>
</organism>
<dbReference type="Proteomes" id="UP000652231">
    <property type="component" value="Unassembled WGS sequence"/>
</dbReference>
<reference evidence="2" key="1">
    <citation type="journal article" date="2014" name="Int. J. Syst. Evol. Microbiol.">
        <title>Complete genome sequence of Corynebacterium casei LMG S-19264T (=DSM 44701T), isolated from a smear-ripened cheese.</title>
        <authorList>
            <consortium name="US DOE Joint Genome Institute (JGI-PGF)"/>
            <person name="Walter F."/>
            <person name="Albersmeier A."/>
            <person name="Kalinowski J."/>
            <person name="Ruckert C."/>
        </authorList>
    </citation>
    <scope>NUCLEOTIDE SEQUENCE</scope>
    <source>
        <strain evidence="2">CGMCC 1.12924</strain>
    </source>
</reference>
<dbReference type="EMBL" id="BMGK01000006">
    <property type="protein sequence ID" value="GGD93802.1"/>
    <property type="molecule type" value="Genomic_DNA"/>
</dbReference>
<dbReference type="AlphaFoldDB" id="A0A8J2V9U6"/>
<dbReference type="InterPro" id="IPR038725">
    <property type="entry name" value="YdaG_split_barrel_FMN-bd"/>
</dbReference>
<dbReference type="Gene3D" id="2.30.110.10">
    <property type="entry name" value="Electron Transport, Fmn-binding Protein, Chain A"/>
    <property type="match status" value="1"/>
</dbReference>
<evidence type="ECO:0000313" key="2">
    <source>
        <dbReference type="EMBL" id="GGD93802.1"/>
    </source>
</evidence>
<gene>
    <name evidence="2" type="ORF">GCM10011312_16950</name>
</gene>
<reference evidence="2" key="2">
    <citation type="submission" date="2020-09" db="EMBL/GenBank/DDBJ databases">
        <authorList>
            <person name="Sun Q."/>
            <person name="Zhou Y."/>
        </authorList>
    </citation>
    <scope>NUCLEOTIDE SEQUENCE</scope>
    <source>
        <strain evidence="2">CGMCC 1.12924</strain>
    </source>
</reference>
<name>A0A8J2V9U6_9FLAO</name>
<dbReference type="InterPro" id="IPR012349">
    <property type="entry name" value="Split_barrel_FMN-bd"/>
</dbReference>
<dbReference type="SUPFAM" id="SSF50475">
    <property type="entry name" value="FMN-binding split barrel"/>
    <property type="match status" value="1"/>
</dbReference>
<feature type="domain" description="General stress protein FMN-binding split barrel" evidence="1">
    <location>
        <begin position="23"/>
        <end position="91"/>
    </location>
</feature>
<keyword evidence="3" id="KW-1185">Reference proteome</keyword>
<protein>
    <recommendedName>
        <fullName evidence="1">General stress protein FMN-binding split barrel domain-containing protein</fullName>
    </recommendedName>
</protein>
<dbReference type="Pfam" id="PF16242">
    <property type="entry name" value="Pyrid_ox_like"/>
    <property type="match status" value="1"/>
</dbReference>
<accession>A0A8J2V9U6</accession>
<proteinExistence type="predicted"/>
<evidence type="ECO:0000313" key="3">
    <source>
        <dbReference type="Proteomes" id="UP000652231"/>
    </source>
</evidence>
<evidence type="ECO:0000259" key="1">
    <source>
        <dbReference type="Pfam" id="PF16242"/>
    </source>
</evidence>